<dbReference type="PANTHER" id="PTHR13847">
    <property type="entry name" value="SARCOSINE DEHYDROGENASE-RELATED"/>
    <property type="match status" value="1"/>
</dbReference>
<proteinExistence type="predicted"/>
<accession>A0A1G6Y7X4</accession>
<dbReference type="Proteomes" id="UP000199109">
    <property type="component" value="Unassembled WGS sequence"/>
</dbReference>
<gene>
    <name evidence="2" type="ORF">SAMN05421636_102151</name>
</gene>
<evidence type="ECO:0000313" key="3">
    <source>
        <dbReference type="Proteomes" id="UP000199109"/>
    </source>
</evidence>
<dbReference type="GO" id="GO:0005737">
    <property type="term" value="C:cytoplasm"/>
    <property type="evidence" value="ECO:0007669"/>
    <property type="project" value="TreeGrafter"/>
</dbReference>
<organism evidence="2 3">
    <name type="scientific">Pricia antarctica</name>
    <dbReference type="NCBI Taxonomy" id="641691"/>
    <lineage>
        <taxon>Bacteria</taxon>
        <taxon>Pseudomonadati</taxon>
        <taxon>Bacteroidota</taxon>
        <taxon>Flavobacteriia</taxon>
        <taxon>Flavobacteriales</taxon>
        <taxon>Flavobacteriaceae</taxon>
        <taxon>Pricia</taxon>
    </lineage>
</organism>
<keyword evidence="3" id="KW-1185">Reference proteome</keyword>
<dbReference type="STRING" id="641691.SAMN05421636_102151"/>
<sequence length="382" mass="43462">MNILEGSTLCRAKLHCVLLARNDCRFYTFALMQDYLVIGLGLAGIAFCEQLEKHAKSYTVISDTSQTSSLVAGGLYNPVILKRFNLAWKAKEQLDTAIPFYTALEKKLGVQLNYPLPVYRRFASIEEQNLWFEASDKKGLSEFLSPKIHLNKNPNIAAPFGYGEVLGTGRIDTRTLVSSYTAYLSLKDRFTKETFKHSELQIKEEYVQYKSIKARKIVFAEGFGMKQNPFFNYLPMQGSKGEYLFIKAPDLKEDKAIKSSIFCLPEGDDVYRIGANYAREDTTNAPTDSAKSELLKKWDNFIRCKYELIDHVAGIRPTVNDRKPLVGQHPEHRNLYVLNGFGSRGVMTAPYASEQLYKNSSANYVQDGELNVARFTEKYFQK</sequence>
<dbReference type="Gene3D" id="3.50.50.60">
    <property type="entry name" value="FAD/NAD(P)-binding domain"/>
    <property type="match status" value="1"/>
</dbReference>
<dbReference type="Gene3D" id="3.30.9.10">
    <property type="entry name" value="D-Amino Acid Oxidase, subunit A, domain 2"/>
    <property type="match status" value="1"/>
</dbReference>
<protein>
    <submittedName>
        <fullName evidence="2">Glycine/D-amino acid oxidase</fullName>
    </submittedName>
</protein>
<dbReference type="Pfam" id="PF01266">
    <property type="entry name" value="DAO"/>
    <property type="match status" value="1"/>
</dbReference>
<dbReference type="SUPFAM" id="SSF51971">
    <property type="entry name" value="Nucleotide-binding domain"/>
    <property type="match status" value="1"/>
</dbReference>
<reference evidence="2 3" key="1">
    <citation type="submission" date="2016-10" db="EMBL/GenBank/DDBJ databases">
        <authorList>
            <person name="de Groot N.N."/>
        </authorList>
    </citation>
    <scope>NUCLEOTIDE SEQUENCE [LARGE SCALE GENOMIC DNA]</scope>
    <source>
        <strain evidence="2 3">DSM 23421</strain>
    </source>
</reference>
<dbReference type="InterPro" id="IPR006076">
    <property type="entry name" value="FAD-dep_OxRdtase"/>
</dbReference>
<dbReference type="InterPro" id="IPR036188">
    <property type="entry name" value="FAD/NAD-bd_sf"/>
</dbReference>
<dbReference type="EMBL" id="FNAO01000002">
    <property type="protein sequence ID" value="SDD86498.1"/>
    <property type="molecule type" value="Genomic_DNA"/>
</dbReference>
<feature type="domain" description="FAD dependent oxidoreductase" evidence="1">
    <location>
        <begin position="34"/>
        <end position="354"/>
    </location>
</feature>
<dbReference type="AlphaFoldDB" id="A0A1G6Y7X4"/>
<evidence type="ECO:0000259" key="1">
    <source>
        <dbReference type="Pfam" id="PF01266"/>
    </source>
</evidence>
<evidence type="ECO:0000313" key="2">
    <source>
        <dbReference type="EMBL" id="SDD86498.1"/>
    </source>
</evidence>
<name>A0A1G6Y7X4_9FLAO</name>